<evidence type="ECO:0000256" key="7">
    <source>
        <dbReference type="ARBA" id="ARBA00022697"/>
    </source>
</evidence>
<keyword evidence="14" id="KW-1185">Reference proteome</keyword>
<evidence type="ECO:0000256" key="5">
    <source>
        <dbReference type="ARBA" id="ARBA00013376"/>
    </source>
</evidence>
<accession>A0A2T7G732</accession>
<evidence type="ECO:0000259" key="12">
    <source>
        <dbReference type="PROSITE" id="PS51671"/>
    </source>
</evidence>
<dbReference type="EC" id="1.1.1.3" evidence="4"/>
<dbReference type="PROSITE" id="PS51671">
    <property type="entry name" value="ACT"/>
    <property type="match status" value="1"/>
</dbReference>
<evidence type="ECO:0000256" key="2">
    <source>
        <dbReference type="ARBA" id="ARBA00005062"/>
    </source>
</evidence>
<dbReference type="FunFam" id="3.30.360.10:FF:000005">
    <property type="entry name" value="Homoserine dehydrogenase"/>
    <property type="match status" value="1"/>
</dbReference>
<evidence type="ECO:0000256" key="3">
    <source>
        <dbReference type="ARBA" id="ARBA00006753"/>
    </source>
</evidence>
<keyword evidence="8" id="KW-0560">Oxidoreductase</keyword>
<name>A0A2T7G732_9RHOB</name>
<comment type="similarity">
    <text evidence="3">Belongs to the homoserine dehydrogenase family.</text>
</comment>
<dbReference type="Gene3D" id="3.40.50.720">
    <property type="entry name" value="NAD(P)-binding Rossmann-like Domain"/>
    <property type="match status" value="1"/>
</dbReference>
<dbReference type="GO" id="GO:0004412">
    <property type="term" value="F:homoserine dehydrogenase activity"/>
    <property type="evidence" value="ECO:0007669"/>
    <property type="project" value="UniProtKB-EC"/>
</dbReference>
<feature type="active site" description="Proton donor" evidence="10">
    <location>
        <position position="207"/>
    </location>
</feature>
<evidence type="ECO:0000313" key="13">
    <source>
        <dbReference type="EMBL" id="PVA10245.1"/>
    </source>
</evidence>
<dbReference type="SUPFAM" id="SSF55347">
    <property type="entry name" value="Glyceraldehyde-3-phosphate dehydrogenase-like, C-terminal domain"/>
    <property type="match status" value="1"/>
</dbReference>
<comment type="caution">
    <text evidence="13">The sequence shown here is derived from an EMBL/GenBank/DDBJ whole genome shotgun (WGS) entry which is preliminary data.</text>
</comment>
<dbReference type="OrthoDB" id="9808167at2"/>
<organism evidence="13 14">
    <name type="scientific">Pelagivirga sediminicola</name>
    <dbReference type="NCBI Taxonomy" id="2170575"/>
    <lineage>
        <taxon>Bacteria</taxon>
        <taxon>Pseudomonadati</taxon>
        <taxon>Pseudomonadota</taxon>
        <taxon>Alphaproteobacteria</taxon>
        <taxon>Rhodobacterales</taxon>
        <taxon>Paracoccaceae</taxon>
        <taxon>Pelagivirga</taxon>
    </lineage>
</organism>
<evidence type="ECO:0000256" key="1">
    <source>
        <dbReference type="ARBA" id="ARBA00005056"/>
    </source>
</evidence>
<dbReference type="SUPFAM" id="SSF51735">
    <property type="entry name" value="NAD(P)-binding Rossmann-fold domains"/>
    <property type="match status" value="1"/>
</dbReference>
<dbReference type="Pfam" id="PF00742">
    <property type="entry name" value="Homoserine_dh"/>
    <property type="match status" value="1"/>
</dbReference>
<reference evidence="13 14" key="1">
    <citation type="submission" date="2018-04" db="EMBL/GenBank/DDBJ databases">
        <title>Pelagivirga bohaiensis gen. nov., sp. nov., a bacterium isolated from the Bohai Sea.</title>
        <authorList>
            <person name="Ji X."/>
        </authorList>
    </citation>
    <scope>NUCLEOTIDE SEQUENCE [LARGE SCALE GENOMIC DNA]</scope>
    <source>
        <strain evidence="13 14">BH-SD19</strain>
    </source>
</reference>
<feature type="domain" description="ACT" evidence="12">
    <location>
        <begin position="350"/>
        <end position="424"/>
    </location>
</feature>
<feature type="binding site" evidence="11">
    <location>
        <begin position="10"/>
        <end position="17"/>
    </location>
    <ligand>
        <name>NADP(+)</name>
        <dbReference type="ChEBI" id="CHEBI:58349"/>
    </ligand>
</feature>
<dbReference type="Pfam" id="PF01842">
    <property type="entry name" value="ACT"/>
    <property type="match status" value="1"/>
</dbReference>
<dbReference type="CDD" id="cd04881">
    <property type="entry name" value="ACT_HSDH-Hom"/>
    <property type="match status" value="1"/>
</dbReference>
<sequence length="428" mass="44378">MNDPLRLGIAGLGTVGTGVVRIIRQKAALLSARAGRPVTISAVSARSRGKDRGVKLDDYAWEDDPVALAQRDDVDVFVELMGGHDGPAKDATEAAIAAGKDVVTANKALLAHHGHALALAAEDAGRVIRFEAAVAGGIPVIKALTEGLAGNDITRVMGVMNGTCNYILTRMQSAGLPYEEVFQEASDLGYLEADPQLDVGGIDAAHKLSLLAAIAFGTQVDFSAVQMEGIGAITIQDINHAADMGYRIKLLGVAQMTGRGLEQRMTPCLVPAASPLGQLEGGTNMVVLEGDNVEQIVLRGPGAGMGPTASAVMGDVMDIARGFRLPVFGQPAAGLEHAQAAGGSTPAPYYLRMSLTDKPGALAKVATVLGDAGISIARMRQYDHTGPNAPVLIVTHKAGRADLDRALEAIPRLGVVTDAPIALRIETA</sequence>
<proteinExistence type="inferred from homology"/>
<dbReference type="PIRSF" id="PIRSF000098">
    <property type="entry name" value="Homoser_dehydrog"/>
    <property type="match status" value="1"/>
</dbReference>
<dbReference type="RefSeq" id="WP_108691759.1">
    <property type="nucleotide sequence ID" value="NZ_QCYH01000004.1"/>
</dbReference>
<dbReference type="SUPFAM" id="SSF55021">
    <property type="entry name" value="ACT-like"/>
    <property type="match status" value="1"/>
</dbReference>
<comment type="pathway">
    <text evidence="1">Amino-acid biosynthesis; L-threonine biosynthesis; L-threonine from L-aspartate: step 3/5.</text>
</comment>
<protein>
    <recommendedName>
        <fullName evidence="5">Homoserine dehydrogenase</fullName>
        <ecNumber evidence="4">1.1.1.3</ecNumber>
    </recommendedName>
</protein>
<keyword evidence="9" id="KW-0486">Methionine biosynthesis</keyword>
<dbReference type="InterPro" id="IPR036291">
    <property type="entry name" value="NAD(P)-bd_dom_sf"/>
</dbReference>
<evidence type="ECO:0000256" key="4">
    <source>
        <dbReference type="ARBA" id="ARBA00013213"/>
    </source>
</evidence>
<dbReference type="Gene3D" id="3.30.360.10">
    <property type="entry name" value="Dihydrodipicolinate Reductase, domain 2"/>
    <property type="match status" value="1"/>
</dbReference>
<dbReference type="Gene3D" id="3.30.70.260">
    <property type="match status" value="1"/>
</dbReference>
<keyword evidence="7" id="KW-0791">Threonine biosynthesis</keyword>
<dbReference type="InterPro" id="IPR002912">
    <property type="entry name" value="ACT_dom"/>
</dbReference>
<gene>
    <name evidence="13" type="ORF">DC366_08325</name>
</gene>
<evidence type="ECO:0000256" key="11">
    <source>
        <dbReference type="PIRSR" id="PIRSR000098-2"/>
    </source>
</evidence>
<evidence type="ECO:0000313" key="14">
    <source>
        <dbReference type="Proteomes" id="UP000244446"/>
    </source>
</evidence>
<dbReference type="Pfam" id="PF03447">
    <property type="entry name" value="NAD_binding_3"/>
    <property type="match status" value="1"/>
</dbReference>
<dbReference type="PANTHER" id="PTHR43331">
    <property type="entry name" value="HOMOSERINE DEHYDROGENASE"/>
    <property type="match status" value="1"/>
</dbReference>
<dbReference type="InterPro" id="IPR005106">
    <property type="entry name" value="Asp/hSer_DH_NAD-bd"/>
</dbReference>
<dbReference type="NCBIfam" id="NF004976">
    <property type="entry name" value="PRK06349.1"/>
    <property type="match status" value="1"/>
</dbReference>
<evidence type="ECO:0000256" key="10">
    <source>
        <dbReference type="PIRSR" id="PIRSR000098-1"/>
    </source>
</evidence>
<dbReference type="GO" id="GO:0050661">
    <property type="term" value="F:NADP binding"/>
    <property type="evidence" value="ECO:0007669"/>
    <property type="project" value="InterPro"/>
</dbReference>
<evidence type="ECO:0000256" key="8">
    <source>
        <dbReference type="ARBA" id="ARBA00023002"/>
    </source>
</evidence>
<feature type="binding site" evidence="11">
    <location>
        <position position="107"/>
    </location>
    <ligand>
        <name>NADPH</name>
        <dbReference type="ChEBI" id="CHEBI:57783"/>
    </ligand>
</feature>
<dbReference type="InterPro" id="IPR016204">
    <property type="entry name" value="HDH"/>
</dbReference>
<dbReference type="InterPro" id="IPR045865">
    <property type="entry name" value="ACT-like_dom_sf"/>
</dbReference>
<comment type="pathway">
    <text evidence="2">Amino-acid biosynthesis; L-methionine biosynthesis via de novo pathway; L-homoserine from L-aspartate: step 3/3.</text>
</comment>
<dbReference type="PANTHER" id="PTHR43331:SF1">
    <property type="entry name" value="HOMOSERINE DEHYDROGENASE"/>
    <property type="match status" value="1"/>
</dbReference>
<keyword evidence="11" id="KW-0521">NADP</keyword>
<keyword evidence="6" id="KW-0028">Amino-acid biosynthesis</keyword>
<evidence type="ECO:0000256" key="6">
    <source>
        <dbReference type="ARBA" id="ARBA00022605"/>
    </source>
</evidence>
<feature type="binding site" evidence="11">
    <location>
        <position position="192"/>
    </location>
    <ligand>
        <name>L-homoserine</name>
        <dbReference type="ChEBI" id="CHEBI:57476"/>
    </ligand>
</feature>
<dbReference type="InterPro" id="IPR001342">
    <property type="entry name" value="HDH_cat"/>
</dbReference>
<dbReference type="EMBL" id="QCYH01000004">
    <property type="protein sequence ID" value="PVA10245.1"/>
    <property type="molecule type" value="Genomic_DNA"/>
</dbReference>
<dbReference type="GO" id="GO:0009088">
    <property type="term" value="P:threonine biosynthetic process"/>
    <property type="evidence" value="ECO:0007669"/>
    <property type="project" value="UniProtKB-UniPathway"/>
</dbReference>
<dbReference type="GO" id="GO:0009086">
    <property type="term" value="P:methionine biosynthetic process"/>
    <property type="evidence" value="ECO:0007669"/>
    <property type="project" value="UniProtKB-KW"/>
</dbReference>
<evidence type="ECO:0000256" key="9">
    <source>
        <dbReference type="ARBA" id="ARBA00023167"/>
    </source>
</evidence>
<dbReference type="UniPathway" id="UPA00050">
    <property type="reaction ID" value="UER00063"/>
</dbReference>
<dbReference type="Proteomes" id="UP000244446">
    <property type="component" value="Unassembled WGS sequence"/>
</dbReference>
<dbReference type="AlphaFoldDB" id="A0A2T7G732"/>
<dbReference type="UniPathway" id="UPA00051">
    <property type="reaction ID" value="UER00465"/>
</dbReference>